<proteinExistence type="predicted"/>
<dbReference type="EMBL" id="GG662666">
    <property type="protein sequence ID" value="EAR97278.2"/>
    <property type="molecule type" value="Genomic_DNA"/>
</dbReference>
<reference evidence="6" key="1">
    <citation type="journal article" date="2006" name="PLoS Biol.">
        <title>Macronuclear genome sequence of the ciliate Tetrahymena thermophila, a model eukaryote.</title>
        <authorList>
            <person name="Eisen J.A."/>
            <person name="Coyne R.S."/>
            <person name="Wu M."/>
            <person name="Wu D."/>
            <person name="Thiagarajan M."/>
            <person name="Wortman J.R."/>
            <person name="Badger J.H."/>
            <person name="Ren Q."/>
            <person name="Amedeo P."/>
            <person name="Jones K.M."/>
            <person name="Tallon L.J."/>
            <person name="Delcher A.L."/>
            <person name="Salzberg S.L."/>
            <person name="Silva J.C."/>
            <person name="Haas B.J."/>
            <person name="Majoros W.H."/>
            <person name="Farzad M."/>
            <person name="Carlton J.M."/>
            <person name="Smith R.K. Jr."/>
            <person name="Garg J."/>
            <person name="Pearlman R.E."/>
            <person name="Karrer K.M."/>
            <person name="Sun L."/>
            <person name="Manning G."/>
            <person name="Elde N.C."/>
            <person name="Turkewitz A.P."/>
            <person name="Asai D.J."/>
            <person name="Wilkes D.E."/>
            <person name="Wang Y."/>
            <person name="Cai H."/>
            <person name="Collins K."/>
            <person name="Stewart B.A."/>
            <person name="Lee S.R."/>
            <person name="Wilamowska K."/>
            <person name="Weinberg Z."/>
            <person name="Ruzzo W.L."/>
            <person name="Wloga D."/>
            <person name="Gaertig J."/>
            <person name="Frankel J."/>
            <person name="Tsao C.-C."/>
            <person name="Gorovsky M.A."/>
            <person name="Keeling P.J."/>
            <person name="Waller R.F."/>
            <person name="Patron N.J."/>
            <person name="Cherry J.M."/>
            <person name="Stover N.A."/>
            <person name="Krieger C.J."/>
            <person name="del Toro C."/>
            <person name="Ryder H.F."/>
            <person name="Williamson S.C."/>
            <person name="Barbeau R.A."/>
            <person name="Hamilton E.P."/>
            <person name="Orias E."/>
        </authorList>
    </citation>
    <scope>NUCLEOTIDE SEQUENCE [LARGE SCALE GENOMIC DNA]</scope>
    <source>
        <strain evidence="6">SB210</strain>
    </source>
</reference>
<dbReference type="Pfam" id="PF00069">
    <property type="entry name" value="Pkinase"/>
    <property type="match status" value="1"/>
</dbReference>
<dbReference type="eggNOG" id="KOG1840">
    <property type="taxonomic scope" value="Eukaryota"/>
</dbReference>
<dbReference type="Gene3D" id="1.25.40.10">
    <property type="entry name" value="Tetratricopeptide repeat domain"/>
    <property type="match status" value="3"/>
</dbReference>
<organism evidence="5 6">
    <name type="scientific">Tetrahymena thermophila (strain SB210)</name>
    <dbReference type="NCBI Taxonomy" id="312017"/>
    <lineage>
        <taxon>Eukaryota</taxon>
        <taxon>Sar</taxon>
        <taxon>Alveolata</taxon>
        <taxon>Ciliophora</taxon>
        <taxon>Intramacronucleata</taxon>
        <taxon>Oligohymenophorea</taxon>
        <taxon>Hymenostomatida</taxon>
        <taxon>Tetrahymenina</taxon>
        <taxon>Tetrahymenidae</taxon>
        <taxon>Tetrahymena</taxon>
    </lineage>
</organism>
<dbReference type="Proteomes" id="UP000009168">
    <property type="component" value="Unassembled WGS sequence"/>
</dbReference>
<dbReference type="SUPFAM" id="SSF56112">
    <property type="entry name" value="Protein kinase-like (PK-like)"/>
    <property type="match status" value="1"/>
</dbReference>
<dbReference type="KEGG" id="tet:TTHERM_00334560"/>
<dbReference type="InterPro" id="IPR019734">
    <property type="entry name" value="TPR_rpt"/>
</dbReference>
<keyword evidence="6" id="KW-1185">Reference proteome</keyword>
<dbReference type="PROSITE" id="PS50011">
    <property type="entry name" value="PROTEIN_KINASE_DOM"/>
    <property type="match status" value="1"/>
</dbReference>
<dbReference type="SUPFAM" id="SSF48452">
    <property type="entry name" value="TPR-like"/>
    <property type="match status" value="2"/>
</dbReference>
<dbReference type="GeneID" id="7838545"/>
<dbReference type="InParanoid" id="I7M1P2"/>
<evidence type="ECO:0000313" key="5">
    <source>
        <dbReference type="EMBL" id="EAR97278.2"/>
    </source>
</evidence>
<dbReference type="RefSeq" id="XP_001017523.2">
    <property type="nucleotide sequence ID" value="XM_001017523.2"/>
</dbReference>
<dbReference type="SMART" id="SM00220">
    <property type="entry name" value="S_TKc"/>
    <property type="match status" value="1"/>
</dbReference>
<name>I7M1P2_TETTS</name>
<dbReference type="InterPro" id="IPR000719">
    <property type="entry name" value="Prot_kinase_dom"/>
</dbReference>
<protein>
    <submittedName>
        <fullName evidence="5">Tetratricopeptide repeat protein</fullName>
    </submittedName>
</protein>
<evidence type="ECO:0000256" key="3">
    <source>
        <dbReference type="PROSITE-ProRule" id="PRU00339"/>
    </source>
</evidence>
<dbReference type="PANTHER" id="PTHR45641:SF19">
    <property type="entry name" value="NEPHROCYSTIN-3"/>
    <property type="match status" value="1"/>
</dbReference>
<evidence type="ECO:0000313" key="6">
    <source>
        <dbReference type="Proteomes" id="UP000009168"/>
    </source>
</evidence>
<dbReference type="InterPro" id="IPR011990">
    <property type="entry name" value="TPR-like_helical_dom_sf"/>
</dbReference>
<dbReference type="PANTHER" id="PTHR45641">
    <property type="entry name" value="TETRATRICOPEPTIDE REPEAT PROTEIN (AFU_ORTHOLOGUE AFUA_6G03870)"/>
    <property type="match status" value="1"/>
</dbReference>
<dbReference type="SMART" id="SM00028">
    <property type="entry name" value="TPR"/>
    <property type="match status" value="7"/>
</dbReference>
<keyword evidence="2 3" id="KW-0802">TPR repeat</keyword>
<dbReference type="GO" id="GO:0005524">
    <property type="term" value="F:ATP binding"/>
    <property type="evidence" value="ECO:0007669"/>
    <property type="project" value="InterPro"/>
</dbReference>
<evidence type="ECO:0000256" key="2">
    <source>
        <dbReference type="ARBA" id="ARBA00022803"/>
    </source>
</evidence>
<accession>I7M1P2</accession>
<dbReference type="OrthoDB" id="443949at2759"/>
<dbReference type="eggNOG" id="KOG0591">
    <property type="taxonomic scope" value="Eukaryota"/>
</dbReference>
<dbReference type="STRING" id="312017.I7M1P2"/>
<keyword evidence="1" id="KW-0677">Repeat</keyword>
<feature type="domain" description="Protein kinase" evidence="4">
    <location>
        <begin position="96"/>
        <end position="399"/>
    </location>
</feature>
<dbReference type="InterPro" id="IPR011009">
    <property type="entry name" value="Kinase-like_dom_sf"/>
</dbReference>
<dbReference type="Gene3D" id="1.10.510.10">
    <property type="entry name" value="Transferase(Phosphotransferase) domain 1"/>
    <property type="match status" value="1"/>
</dbReference>
<feature type="repeat" description="TPR" evidence="3">
    <location>
        <begin position="660"/>
        <end position="693"/>
    </location>
</feature>
<dbReference type="GO" id="GO:0004672">
    <property type="term" value="F:protein kinase activity"/>
    <property type="evidence" value="ECO:0007669"/>
    <property type="project" value="InterPro"/>
</dbReference>
<dbReference type="PROSITE" id="PS50005">
    <property type="entry name" value="TPR"/>
    <property type="match status" value="2"/>
</dbReference>
<sequence>MGQTLKYCSSVPNDRDGREAMLNVYPNIDVRQKLNNDSSRFSQIYSTKLENDQIQFILSLKPYSYNETEEVIKVDLKIKKDLFSLFLDRTYEWNLEEYVVKDFNDGNKIIARAQDKRTNERFTLQTIPFDDYEDYEFKAALYQIYIQRNLQTVSNGLPHPNIIQIKDAYIIESKEKTKKARSLIIVMEYFDSNLHDIIQFRKKHKWEFSTKELCSFLRDISSALATILRQGVSHRDIRPTNIWYVAQEKSYKIGGFQEARFDEKMKHICMRNQGVRHEDGEGYNTVRGVPQFAAPEILNLMHMNANQKVLNYNPFSQDIYSLGLTLILMKNLYDEVDFDTLLSKVKQSGSANINIDLGSMELNQLVDQMVNKYPQRRINAIQLEQYSQRVYPIEDYPKINENNLIISLNYKHKKISEQEYLLNQELLAKEYFNMLDFDQWIYKYDEIISSHEAQGSNLAKAETLQKIGEGYLILNDVYRAKDYFMKASVIFNEEGHECRKRSQLEGAIRYYEIAIECVRKGNNGEDTSELALLLENIGNIYKMKGDFPKARAFQEEALQIILIQVGEKSVEAARLYNNLGNLYASLGLYKKADKRLKKALKIVDNLYVSAEEQAQLKALCLCSLGEIHRLRGNLENSLEFLEEALEIREQVFGSGHIELASNCENLGNVYFDLGDFHKAKKFYERALVIKKSSLPKDSPEIALTLNNLGNVCKSQKEIEKAKKCYEECLQILYTKFGQETDNPTVATSLGNLGLVYKELGSLVAAQSNLQKCLEILAKSVGEDHPDFIFFQKHLYRLNQRINNSQYASSAYQSNY</sequence>
<evidence type="ECO:0000259" key="4">
    <source>
        <dbReference type="PROSITE" id="PS50011"/>
    </source>
</evidence>
<dbReference type="AlphaFoldDB" id="I7M1P2"/>
<gene>
    <name evidence="5" type="ORF">TTHERM_00334560</name>
</gene>
<feature type="repeat" description="TPR" evidence="3">
    <location>
        <begin position="573"/>
        <end position="606"/>
    </location>
</feature>
<dbReference type="Pfam" id="PF13424">
    <property type="entry name" value="TPR_12"/>
    <property type="match status" value="3"/>
</dbReference>
<evidence type="ECO:0000256" key="1">
    <source>
        <dbReference type="ARBA" id="ARBA00022737"/>
    </source>
</evidence>